<dbReference type="InterPro" id="IPR013783">
    <property type="entry name" value="Ig-like_fold"/>
</dbReference>
<dbReference type="GO" id="GO:0009253">
    <property type="term" value="P:peptidoglycan catabolic process"/>
    <property type="evidence" value="ECO:0007669"/>
    <property type="project" value="InterPro"/>
</dbReference>
<evidence type="ECO:0000313" key="3">
    <source>
        <dbReference type="EMBL" id="GIM29470.1"/>
    </source>
</evidence>
<dbReference type="GO" id="GO:0016052">
    <property type="term" value="P:carbohydrate catabolic process"/>
    <property type="evidence" value="ECO:0007669"/>
    <property type="project" value="TreeGrafter"/>
</dbReference>
<evidence type="ECO:0000313" key="4">
    <source>
        <dbReference type="Proteomes" id="UP000679179"/>
    </source>
</evidence>
<dbReference type="Gene3D" id="2.60.40.10">
    <property type="entry name" value="Immunoglobulins"/>
    <property type="match status" value="1"/>
</dbReference>
<evidence type="ECO:0000256" key="1">
    <source>
        <dbReference type="ARBA" id="ARBA00010646"/>
    </source>
</evidence>
<comment type="similarity">
    <text evidence="1">Belongs to the glycosyl hydrolase 25 family.</text>
</comment>
<reference evidence="3" key="1">
    <citation type="submission" date="2021-03" db="EMBL/GenBank/DDBJ databases">
        <title>Taxonomic study of Clostridium polyendosporum from meadow-gley soil under rice.</title>
        <authorList>
            <person name="Kobayashi H."/>
            <person name="Tanizawa Y."/>
            <person name="Yagura M."/>
        </authorList>
    </citation>
    <scope>NUCLEOTIDE SEQUENCE</scope>
    <source>
        <strain evidence="3">JCM 30710</strain>
    </source>
</reference>
<keyword evidence="2" id="KW-0472">Membrane</keyword>
<gene>
    <name evidence="3" type="ORF">CPJCM30710_21360</name>
</gene>
<dbReference type="EMBL" id="BOPZ01000018">
    <property type="protein sequence ID" value="GIM29470.1"/>
    <property type="molecule type" value="Genomic_DNA"/>
</dbReference>
<sequence length="314" mass="35942">MQNKTPFSTFGTDLNEFITGVDFQVLARTVDFVYLRSSGSGTGRFRVDQKFFEYAVACRRFGIPVGAYHYALPSEDITTADSQCDDFINILRQVFGDYGDLFPVVDVEAPLDNTISVPAMVNWIDRFRKRFEQKTRRRLMLYTGLFFINLYGDFYIPGRGFPLSDMPLWIAMYQEIAGNPPVPPDVGGWTRWRVWQFTEEGNIAGVNRPVDLNWGPDSIDFLAPPSDVAGLYARVDNKNIYVSWNKNPNKDLLGYNIFVNSNYAGTLGKNDIYFVIPRSRFYLPKGKPIEIGIEAFDFDGDFSKNRTKYTIRTT</sequence>
<dbReference type="InterPro" id="IPR017853">
    <property type="entry name" value="GH"/>
</dbReference>
<keyword evidence="4" id="KW-1185">Reference proteome</keyword>
<comment type="caution">
    <text evidence="3">The sequence shown here is derived from an EMBL/GenBank/DDBJ whole genome shotgun (WGS) entry which is preliminary data.</text>
</comment>
<dbReference type="Pfam" id="PF01183">
    <property type="entry name" value="Glyco_hydro_25"/>
    <property type="match status" value="1"/>
</dbReference>
<dbReference type="CDD" id="cd00599">
    <property type="entry name" value="GH25_muramidase"/>
    <property type="match status" value="1"/>
</dbReference>
<organism evidence="3 4">
    <name type="scientific">Clostridium polyendosporum</name>
    <dbReference type="NCBI Taxonomy" id="69208"/>
    <lineage>
        <taxon>Bacteria</taxon>
        <taxon>Bacillati</taxon>
        <taxon>Bacillota</taxon>
        <taxon>Clostridia</taxon>
        <taxon>Eubacteriales</taxon>
        <taxon>Clostridiaceae</taxon>
        <taxon>Clostridium</taxon>
    </lineage>
</organism>
<proteinExistence type="inferred from homology"/>
<dbReference type="SUPFAM" id="SSF51445">
    <property type="entry name" value="(Trans)glycosidases"/>
    <property type="match status" value="1"/>
</dbReference>
<dbReference type="AlphaFoldDB" id="A0A919S1I7"/>
<dbReference type="InterPro" id="IPR002053">
    <property type="entry name" value="Glyco_hydro_25"/>
</dbReference>
<dbReference type="PROSITE" id="PS51904">
    <property type="entry name" value="GLYCOSYL_HYDROL_F25_2"/>
    <property type="match status" value="1"/>
</dbReference>
<dbReference type="Gene3D" id="3.20.20.80">
    <property type="entry name" value="Glycosidases"/>
    <property type="match status" value="1"/>
</dbReference>
<accession>A0A919S1I7</accession>
<dbReference type="Proteomes" id="UP000679179">
    <property type="component" value="Unassembled WGS sequence"/>
</dbReference>
<dbReference type="PANTHER" id="PTHR34135:SF2">
    <property type="entry name" value="LYSOZYME"/>
    <property type="match status" value="1"/>
</dbReference>
<keyword evidence="2" id="KW-0812">Transmembrane</keyword>
<dbReference type="GO" id="GO:0003796">
    <property type="term" value="F:lysozyme activity"/>
    <property type="evidence" value="ECO:0007669"/>
    <property type="project" value="InterPro"/>
</dbReference>
<protein>
    <recommendedName>
        <fullName evidence="5">Muramidase</fullName>
    </recommendedName>
</protein>
<dbReference type="PANTHER" id="PTHR34135">
    <property type="entry name" value="LYSOZYME"/>
    <property type="match status" value="1"/>
</dbReference>
<dbReference type="RefSeq" id="WP_212904170.1">
    <property type="nucleotide sequence ID" value="NZ_BOPZ01000018.1"/>
</dbReference>
<evidence type="ECO:0000256" key="2">
    <source>
        <dbReference type="SAM" id="Phobius"/>
    </source>
</evidence>
<dbReference type="GO" id="GO:0016998">
    <property type="term" value="P:cell wall macromolecule catabolic process"/>
    <property type="evidence" value="ECO:0007669"/>
    <property type="project" value="InterPro"/>
</dbReference>
<name>A0A919S1I7_9CLOT</name>
<keyword evidence="2" id="KW-1133">Transmembrane helix</keyword>
<evidence type="ECO:0008006" key="5">
    <source>
        <dbReference type="Google" id="ProtNLM"/>
    </source>
</evidence>
<feature type="transmembrane region" description="Helical" evidence="2">
    <location>
        <begin position="139"/>
        <end position="156"/>
    </location>
</feature>